<keyword evidence="4 6" id="KW-1133">Transmembrane helix</keyword>
<proteinExistence type="predicted"/>
<evidence type="ECO:0000313" key="8">
    <source>
        <dbReference type="EMBL" id="AUR01721.1"/>
    </source>
</evidence>
<dbReference type="InterPro" id="IPR000620">
    <property type="entry name" value="EamA_dom"/>
</dbReference>
<accession>A0A2I7KGM5</accession>
<evidence type="ECO:0000313" key="9">
    <source>
        <dbReference type="Proteomes" id="UP000236447"/>
    </source>
</evidence>
<evidence type="ECO:0000259" key="7">
    <source>
        <dbReference type="Pfam" id="PF00892"/>
    </source>
</evidence>
<sequence precursor="true">MTAGFGGLMAAFGAFCYALSSVAIAKSSQSAQGRGNDVLLSVLMTGFVSGALWLVWGPELPSVSQPVLIGVAYFVLAGVLGNVVGRLTLFRSVELAGAIETGFIRRLIPVFAAIFAFLLLGEVITTSIVIAFILVTGGVLIMMTRKSAKAVSTLVSTEPSPQDRTKGRVLALGSAAGYGGSFVARKLAMQTLPDPLAGVFIGALTGLVWFVGWGLFRLRGRVGLSWRLHKPSGWQLLAGGAMTIGQVALFFSLMFTSVTVVAIMSSIEMFFAAWLAGHIFKTERRPGPRFYIAAALAATGVIILAIAPTLE</sequence>
<dbReference type="Pfam" id="PF00892">
    <property type="entry name" value="EamA"/>
    <property type="match status" value="1"/>
</dbReference>
<dbReference type="InterPro" id="IPR037185">
    <property type="entry name" value="EmrE-like"/>
</dbReference>
<keyword evidence="8" id="KW-0614">Plasmid</keyword>
<keyword evidence="3 6" id="KW-0812">Transmembrane</keyword>
<reference evidence="8 9" key="1">
    <citation type="journal article" date="2017" name="Front. Microbiol.">
        <title>Phaeobacter piscinae sp. nov., a species of the Roseobacter group and potential aquaculture probiont.</title>
        <authorList>
            <person name="Sonnenschein E.C."/>
            <person name="Phippen C.B.W."/>
            <person name="Nielsen K.F."/>
            <person name="Mateiu R.V."/>
            <person name="Melchiorsen J."/>
            <person name="Gram L."/>
            <person name="Overmann J."/>
            <person name="Freese H.M."/>
        </authorList>
    </citation>
    <scope>NUCLEOTIDE SEQUENCE [LARGE SCALE GENOMIC DNA]</scope>
    <source>
        <strain evidence="8 9">P88</strain>
        <plasmid evidence="9">pp88_d</plasmid>
    </source>
</reference>
<feature type="transmembrane region" description="Helical" evidence="6">
    <location>
        <begin position="6"/>
        <end position="25"/>
    </location>
</feature>
<keyword evidence="2" id="KW-1003">Cell membrane</keyword>
<protein>
    <submittedName>
        <fullName evidence="8">EamA-like transporter family protein</fullName>
    </submittedName>
</protein>
<feature type="domain" description="EamA" evidence="7">
    <location>
        <begin position="5"/>
        <end position="143"/>
    </location>
</feature>
<dbReference type="Proteomes" id="UP000236447">
    <property type="component" value="Plasmid pP88_d"/>
</dbReference>
<reference evidence="8 9" key="2">
    <citation type="journal article" date="2017" name="Genome Biol. Evol.">
        <title>Trajectories and Drivers of Genome Evolution in Surface-Associated Marine Phaeobacter.</title>
        <authorList>
            <person name="Freese H.M."/>
            <person name="Sikorski J."/>
            <person name="Bunk B."/>
            <person name="Scheuner C."/>
            <person name="Meier-Kolthoff J.P."/>
            <person name="Sproer C."/>
            <person name="Gram L."/>
            <person name="Overmann J."/>
        </authorList>
    </citation>
    <scope>NUCLEOTIDE SEQUENCE [LARGE SCALE GENOMIC DNA]</scope>
    <source>
        <strain evidence="8 9">P88</strain>
        <plasmid evidence="9">pp88_d</plasmid>
    </source>
</reference>
<dbReference type="PANTHER" id="PTHR42920">
    <property type="entry name" value="OS03G0707200 PROTEIN-RELATED"/>
    <property type="match status" value="1"/>
</dbReference>
<evidence type="ECO:0000256" key="4">
    <source>
        <dbReference type="ARBA" id="ARBA00022989"/>
    </source>
</evidence>
<evidence type="ECO:0000256" key="5">
    <source>
        <dbReference type="ARBA" id="ARBA00023136"/>
    </source>
</evidence>
<dbReference type="EMBL" id="CP010729">
    <property type="protein sequence ID" value="AUR01721.1"/>
    <property type="molecule type" value="Genomic_DNA"/>
</dbReference>
<feature type="transmembrane region" description="Helical" evidence="6">
    <location>
        <begin position="292"/>
        <end position="310"/>
    </location>
</feature>
<feature type="transmembrane region" description="Helical" evidence="6">
    <location>
        <begin position="236"/>
        <end position="255"/>
    </location>
</feature>
<dbReference type="InterPro" id="IPR051258">
    <property type="entry name" value="Diverse_Substrate_Transporter"/>
</dbReference>
<name>A0A2I7KGM5_9RHOB</name>
<geneLocation type="plasmid" evidence="9">
    <name>pp88_d</name>
</geneLocation>
<feature type="transmembrane region" description="Helical" evidence="6">
    <location>
        <begin position="37"/>
        <end position="56"/>
    </location>
</feature>
<evidence type="ECO:0000256" key="3">
    <source>
        <dbReference type="ARBA" id="ARBA00022692"/>
    </source>
</evidence>
<organism evidence="8 9">
    <name type="scientific">Phaeobacter inhibens</name>
    <dbReference type="NCBI Taxonomy" id="221822"/>
    <lineage>
        <taxon>Bacteria</taxon>
        <taxon>Pseudomonadati</taxon>
        <taxon>Pseudomonadota</taxon>
        <taxon>Alphaproteobacteria</taxon>
        <taxon>Rhodobacterales</taxon>
        <taxon>Roseobacteraceae</taxon>
        <taxon>Phaeobacter</taxon>
    </lineage>
</organism>
<dbReference type="GO" id="GO:0005886">
    <property type="term" value="C:plasma membrane"/>
    <property type="evidence" value="ECO:0007669"/>
    <property type="project" value="UniProtKB-SubCell"/>
</dbReference>
<dbReference type="AlphaFoldDB" id="A0A2I7KGM5"/>
<dbReference type="SUPFAM" id="SSF103481">
    <property type="entry name" value="Multidrug resistance efflux transporter EmrE"/>
    <property type="match status" value="2"/>
</dbReference>
<evidence type="ECO:0000256" key="2">
    <source>
        <dbReference type="ARBA" id="ARBA00022475"/>
    </source>
</evidence>
<dbReference type="RefSeq" id="WP_027246166.1">
    <property type="nucleotide sequence ID" value="NZ_CP010729.1"/>
</dbReference>
<feature type="transmembrane region" description="Helical" evidence="6">
    <location>
        <begin position="68"/>
        <end position="89"/>
    </location>
</feature>
<evidence type="ECO:0000256" key="6">
    <source>
        <dbReference type="SAM" id="Phobius"/>
    </source>
</evidence>
<feature type="transmembrane region" description="Helical" evidence="6">
    <location>
        <begin position="261"/>
        <end position="280"/>
    </location>
</feature>
<gene>
    <name evidence="8" type="ORF">PhaeoP88_04409</name>
</gene>
<feature type="transmembrane region" description="Helical" evidence="6">
    <location>
        <begin position="110"/>
        <end position="143"/>
    </location>
</feature>
<comment type="subcellular location">
    <subcellularLocation>
        <location evidence="1">Cell membrane</location>
        <topology evidence="1">Multi-pass membrane protein</topology>
    </subcellularLocation>
</comment>
<keyword evidence="5 6" id="KW-0472">Membrane</keyword>
<evidence type="ECO:0000256" key="1">
    <source>
        <dbReference type="ARBA" id="ARBA00004651"/>
    </source>
</evidence>
<dbReference type="PANTHER" id="PTHR42920:SF11">
    <property type="entry name" value="INNER MEMBRANE PROTEIN YTFF"/>
    <property type="match status" value="1"/>
</dbReference>
<feature type="transmembrane region" description="Helical" evidence="6">
    <location>
        <begin position="196"/>
        <end position="216"/>
    </location>
</feature>